<dbReference type="PANTHER" id="PTHR30349:SF81">
    <property type="entry name" value="TYROSINE RECOMBINASE XERC"/>
    <property type="match status" value="1"/>
</dbReference>
<dbReference type="PROSITE" id="PS51898">
    <property type="entry name" value="TYR_RECOMBINASE"/>
    <property type="match status" value="1"/>
</dbReference>
<dbReference type="InterPro" id="IPR044068">
    <property type="entry name" value="CB"/>
</dbReference>
<keyword evidence="2 4" id="KW-0238">DNA-binding</keyword>
<sequence length="291" mass="32757">MLNLEAAHKNFVEKLKNDGKSGATVVAYSKDVEQLLSHLSGMGVNLVSEIKLGHLEDFMKKLSNADYTLKSVSRKTNATRTFIKYLYSEGEISENVSLGLKHPKLETKAPRILTKMEYRALRDATRNDLRTYAMIEMLLQTGVTISELAEIKTENLTISGSTGTLFVAKKNNKEARTIPLNKAVIDAVNRYMSEERSIVKNSGYLFVTKTGNPLLIRNIRSTIDRFFKLAGVEKAKVNDLRHTFVAHHLASGVSIIYLSKIAGHKRISTTERYLQYIDRTGEQEKTELDTL</sequence>
<accession>A0A0G0VT19</accession>
<dbReference type="CDD" id="cd00397">
    <property type="entry name" value="DNA_BRE_C"/>
    <property type="match status" value="1"/>
</dbReference>
<evidence type="ECO:0000256" key="2">
    <source>
        <dbReference type="ARBA" id="ARBA00023125"/>
    </source>
</evidence>
<dbReference type="InterPro" id="IPR004107">
    <property type="entry name" value="Integrase_SAM-like_N"/>
</dbReference>
<dbReference type="GO" id="GO:0006310">
    <property type="term" value="P:DNA recombination"/>
    <property type="evidence" value="ECO:0007669"/>
    <property type="project" value="UniProtKB-KW"/>
</dbReference>
<dbReference type="Proteomes" id="UP000033947">
    <property type="component" value="Unassembled WGS sequence"/>
</dbReference>
<gene>
    <name evidence="7" type="ORF">UU55_C0010G0013</name>
</gene>
<reference evidence="7 8" key="1">
    <citation type="journal article" date="2015" name="Nature">
        <title>rRNA introns, odd ribosomes, and small enigmatic genomes across a large radiation of phyla.</title>
        <authorList>
            <person name="Brown C.T."/>
            <person name="Hug L.A."/>
            <person name="Thomas B.C."/>
            <person name="Sharon I."/>
            <person name="Castelle C.J."/>
            <person name="Singh A."/>
            <person name="Wilkins M.J."/>
            <person name="Williams K.H."/>
            <person name="Banfield J.F."/>
        </authorList>
    </citation>
    <scope>NUCLEOTIDE SEQUENCE [LARGE SCALE GENOMIC DNA]</scope>
</reference>
<dbReference type="AlphaFoldDB" id="A0A0G0VT19"/>
<dbReference type="SUPFAM" id="SSF56349">
    <property type="entry name" value="DNA breaking-rejoining enzymes"/>
    <property type="match status" value="1"/>
</dbReference>
<evidence type="ECO:0000259" key="5">
    <source>
        <dbReference type="PROSITE" id="PS51898"/>
    </source>
</evidence>
<evidence type="ECO:0000256" key="4">
    <source>
        <dbReference type="PROSITE-ProRule" id="PRU01248"/>
    </source>
</evidence>
<dbReference type="PANTHER" id="PTHR30349">
    <property type="entry name" value="PHAGE INTEGRASE-RELATED"/>
    <property type="match status" value="1"/>
</dbReference>
<feature type="domain" description="Core-binding (CB)" evidence="6">
    <location>
        <begin position="2"/>
        <end position="87"/>
    </location>
</feature>
<dbReference type="InterPro" id="IPR011010">
    <property type="entry name" value="DNA_brk_join_enz"/>
</dbReference>
<evidence type="ECO:0000259" key="6">
    <source>
        <dbReference type="PROSITE" id="PS51900"/>
    </source>
</evidence>
<keyword evidence="1" id="KW-0229">DNA integration</keyword>
<dbReference type="InterPro" id="IPR002104">
    <property type="entry name" value="Integrase_catalytic"/>
</dbReference>
<dbReference type="InterPro" id="IPR050090">
    <property type="entry name" value="Tyrosine_recombinase_XerCD"/>
</dbReference>
<evidence type="ECO:0000313" key="7">
    <source>
        <dbReference type="EMBL" id="KKS02817.1"/>
    </source>
</evidence>
<comment type="caution">
    <text evidence="7">The sequence shown here is derived from an EMBL/GenBank/DDBJ whole genome shotgun (WGS) entry which is preliminary data.</text>
</comment>
<feature type="domain" description="Tyr recombinase" evidence="5">
    <location>
        <begin position="108"/>
        <end position="289"/>
    </location>
</feature>
<name>A0A0G0VT19_UNCKA</name>
<dbReference type="GO" id="GO:0015074">
    <property type="term" value="P:DNA integration"/>
    <property type="evidence" value="ECO:0007669"/>
    <property type="project" value="UniProtKB-KW"/>
</dbReference>
<dbReference type="Gene3D" id="1.10.443.10">
    <property type="entry name" value="Intergrase catalytic core"/>
    <property type="match status" value="1"/>
</dbReference>
<keyword evidence="3" id="KW-0233">DNA recombination</keyword>
<evidence type="ECO:0000256" key="3">
    <source>
        <dbReference type="ARBA" id="ARBA00023172"/>
    </source>
</evidence>
<evidence type="ECO:0000256" key="1">
    <source>
        <dbReference type="ARBA" id="ARBA00022908"/>
    </source>
</evidence>
<dbReference type="EMBL" id="LCBB01000010">
    <property type="protein sequence ID" value="KKS02817.1"/>
    <property type="molecule type" value="Genomic_DNA"/>
</dbReference>
<dbReference type="Pfam" id="PF00589">
    <property type="entry name" value="Phage_integrase"/>
    <property type="match status" value="1"/>
</dbReference>
<dbReference type="PROSITE" id="PS51900">
    <property type="entry name" value="CB"/>
    <property type="match status" value="1"/>
</dbReference>
<dbReference type="InterPro" id="IPR010998">
    <property type="entry name" value="Integrase_recombinase_N"/>
</dbReference>
<organism evidence="7 8">
    <name type="scientific">candidate division WWE3 bacterium GW2011_GWC2_41_23</name>
    <dbReference type="NCBI Taxonomy" id="1619123"/>
    <lineage>
        <taxon>Bacteria</taxon>
        <taxon>Katanobacteria</taxon>
    </lineage>
</organism>
<evidence type="ECO:0000313" key="8">
    <source>
        <dbReference type="Proteomes" id="UP000033947"/>
    </source>
</evidence>
<dbReference type="GO" id="GO:0003677">
    <property type="term" value="F:DNA binding"/>
    <property type="evidence" value="ECO:0007669"/>
    <property type="project" value="UniProtKB-UniRule"/>
</dbReference>
<dbReference type="Pfam" id="PF02899">
    <property type="entry name" value="Phage_int_SAM_1"/>
    <property type="match status" value="1"/>
</dbReference>
<proteinExistence type="predicted"/>
<dbReference type="Gene3D" id="1.10.150.130">
    <property type="match status" value="1"/>
</dbReference>
<dbReference type="InterPro" id="IPR013762">
    <property type="entry name" value="Integrase-like_cat_sf"/>
</dbReference>
<protein>
    <submittedName>
        <fullName evidence="7">Tyrosine recombinase XerC</fullName>
    </submittedName>
</protein>